<evidence type="ECO:0000313" key="2">
    <source>
        <dbReference type="EMBL" id="MBY0759202.1"/>
    </source>
</evidence>
<dbReference type="Gene3D" id="1.10.10.10">
    <property type="entry name" value="Winged helix-like DNA-binding domain superfamily/Winged helix DNA-binding domain"/>
    <property type="match status" value="1"/>
</dbReference>
<sequence>MKGILEGCILKIIDQTETYGYEIVTRLWDYGFTDAKEGTLYPLLLRLEKKGLIKGTFKESPLGPKRKYYSLTKEGKDYVQYFYEAWKEVEQSVKNIFGEEGK</sequence>
<name>A0ABS7L8A4_9FIRM</name>
<accession>A0ABS7L8A4</accession>
<dbReference type="SUPFAM" id="SSF46785">
    <property type="entry name" value="Winged helix' DNA-binding domain"/>
    <property type="match status" value="1"/>
</dbReference>
<comment type="caution">
    <text evidence="2">The sequence shown here is derived from an EMBL/GenBank/DDBJ whole genome shotgun (WGS) entry which is preliminary data.</text>
</comment>
<dbReference type="PANTHER" id="PTHR33169">
    <property type="entry name" value="PADR-FAMILY TRANSCRIPTIONAL REGULATOR"/>
    <property type="match status" value="1"/>
</dbReference>
<feature type="domain" description="Transcription regulator PadR N-terminal" evidence="1">
    <location>
        <begin position="9"/>
        <end position="79"/>
    </location>
</feature>
<dbReference type="EMBL" id="VIRV01000012">
    <property type="protein sequence ID" value="MBY0759202.1"/>
    <property type="molecule type" value="Genomic_DNA"/>
</dbReference>
<dbReference type="InterPro" id="IPR052509">
    <property type="entry name" value="Metal_resp_DNA-bind_regulator"/>
</dbReference>
<organism evidence="2 3">
    <name type="scientific">Sellimonas caecigallum</name>
    <dbReference type="NCBI Taxonomy" id="2592333"/>
    <lineage>
        <taxon>Bacteria</taxon>
        <taxon>Bacillati</taxon>
        <taxon>Bacillota</taxon>
        <taxon>Clostridia</taxon>
        <taxon>Lachnospirales</taxon>
        <taxon>Lachnospiraceae</taxon>
        <taxon>Sellimonas</taxon>
    </lineage>
</organism>
<dbReference type="RefSeq" id="WP_221919946.1">
    <property type="nucleotide sequence ID" value="NZ_CP173660.1"/>
</dbReference>
<dbReference type="PANTHER" id="PTHR33169:SF14">
    <property type="entry name" value="TRANSCRIPTIONAL REGULATOR RV3488"/>
    <property type="match status" value="1"/>
</dbReference>
<reference evidence="2 3" key="1">
    <citation type="journal article" date="2020" name="New Microbes New Infect">
        <title>Sellimonas caecigallum sp. nov., description and genome sequence of a new member of the Sellimonas genus isolated from the cecum of feral chicken.</title>
        <authorList>
            <person name="Wongkuna S."/>
            <person name="Ghimire S."/>
            <person name="Antony L."/>
            <person name="Chankhamhaengdecha S."/>
            <person name="Janvilisri T."/>
            <person name="Scaria J."/>
        </authorList>
    </citation>
    <scope>NUCLEOTIDE SEQUENCE [LARGE SCALE GENOMIC DNA]</scope>
    <source>
        <strain evidence="2 3">SW451</strain>
    </source>
</reference>
<dbReference type="InterPro" id="IPR036388">
    <property type="entry name" value="WH-like_DNA-bd_sf"/>
</dbReference>
<gene>
    <name evidence="2" type="ORF">FLB61_08910</name>
</gene>
<proteinExistence type="predicted"/>
<dbReference type="InterPro" id="IPR005149">
    <property type="entry name" value="Tscrpt_reg_PadR_N"/>
</dbReference>
<evidence type="ECO:0000313" key="3">
    <source>
        <dbReference type="Proteomes" id="UP000779049"/>
    </source>
</evidence>
<keyword evidence="3" id="KW-1185">Reference proteome</keyword>
<dbReference type="Proteomes" id="UP000779049">
    <property type="component" value="Unassembled WGS sequence"/>
</dbReference>
<evidence type="ECO:0000259" key="1">
    <source>
        <dbReference type="Pfam" id="PF03551"/>
    </source>
</evidence>
<dbReference type="InterPro" id="IPR036390">
    <property type="entry name" value="WH_DNA-bd_sf"/>
</dbReference>
<protein>
    <submittedName>
        <fullName evidence="2">PadR family transcriptional regulator</fullName>
    </submittedName>
</protein>
<dbReference type="Pfam" id="PF03551">
    <property type="entry name" value="PadR"/>
    <property type="match status" value="1"/>
</dbReference>